<reference evidence="4" key="1">
    <citation type="submission" date="2025-08" db="UniProtKB">
        <authorList>
            <consortium name="RefSeq"/>
        </authorList>
    </citation>
    <scope>IDENTIFICATION</scope>
    <source>
        <tissue evidence="4">Skeletal muscle</tissue>
    </source>
</reference>
<sequence>MENNNVPSLKRNDSFIPRTTQSVSDLFIYDGVEECWDFIEGKVDGFDSSQVDSTLASQIPERTDSCCFNAKALTACQTTEYAKTCEKGSLGKVLKKDILSESHTRVPLEDKFYLAENSSFLVDSGIEPQLDGNFIEVTEGFQNDFLKDTESSDATTEEIHEDWETKLKFLLESDDEEDELIPSTDCDGCSYFLGEMPRLCQVSDNTMPMETTIGFRRHPSKSKEVAVGSNLTAYRPSTLQTGMTLTVGQRQNMNPGMKIKEKQKELVIKKNYSRTGEENRGHSCPSCHVSPFGLQGIENGTSAMKSPSRHLDVSSATAEEQDTAECKSFSGEIKSRRVIQVGKKTMRGKSGLPHSSEDPSKALPPKPLHDSKLHTVQRETNHPGSVTSLHGQGKTTLGLTNVADKDALFHGQGSQPRDGLVGKWITGPSEGSQAAEENAMPKAVLMESMQTRKKYSDFIASVLVLIFCIFTWQANIEKPSLNRSEQSGRNALLSDITKGKKLKKAVTNDRSAPVFDKPKGPAGGGGGSSGFSSGSSGSGSSGNSYGGGGPPGLGGLFQAGMPKLRPTNRDNDSAGNKAPVFPPGGRATSAKPFSPPSGPGRFPGPSGLRAPATEPQRNRMPPSRPDFGSRPDTGAPPVPNTPRPIPSSLYNRGPPPVPGASRQASIGLTPPPFPGNRNSGPGGSIRQSSPVSPPSPFSNRPPLPPVPGRPTEDKTPPPLPPSGNRPSVSREASLPPPPPQNHKPPIPSTPRPPAISSVPPPLPPSRPGPPPVPPASGGNDEMPRLPQRNTSLVPCMPCPNRSGPPLPPPVERPPPPIRDPPSRSGPLPPPPPPLIRNGSTSRALPATPQLPSRGGFEKTRSGPVPPPPPDRPGSGAPPPPPPSLPSSALRNGFQDSSCDDEWESRFSFHPLSDLPPPEPYVPMNKSYPSKLVKNDNRSGSSRRERGAPPLPPIPR</sequence>
<dbReference type="Gene3D" id="2.30.29.30">
    <property type="entry name" value="Pleckstrin-homology domain (PH domain)/Phosphotyrosine-binding domain (PTB)"/>
    <property type="match status" value="1"/>
</dbReference>
<proteinExistence type="predicted"/>
<feature type="region of interest" description="Disordered" evidence="1">
    <location>
        <begin position="340"/>
        <end position="369"/>
    </location>
</feature>
<dbReference type="KEGG" id="tsr:106542637"/>
<feature type="region of interest" description="Disordered" evidence="1">
    <location>
        <begin position="502"/>
        <end position="955"/>
    </location>
</feature>
<evidence type="ECO:0000313" key="4">
    <source>
        <dbReference type="RefSeq" id="XP_013913906.1"/>
    </source>
</evidence>
<dbReference type="RefSeq" id="XP_013913906.1">
    <property type="nucleotide sequence ID" value="XM_014058431.1"/>
</dbReference>
<feature type="compositionally biased region" description="Basic and acidic residues" evidence="1">
    <location>
        <begin position="932"/>
        <end position="946"/>
    </location>
</feature>
<dbReference type="PANTHER" id="PTHR47091">
    <property type="entry name" value="ALPHA-PROTEIN KINASE 2-RELATED"/>
    <property type="match status" value="1"/>
</dbReference>
<feature type="compositionally biased region" description="Pro residues" evidence="1">
    <location>
        <begin position="734"/>
        <end position="774"/>
    </location>
</feature>
<dbReference type="GO" id="GO:0003779">
    <property type="term" value="F:actin binding"/>
    <property type="evidence" value="ECO:0007669"/>
    <property type="project" value="InterPro"/>
</dbReference>
<dbReference type="Pfam" id="PF02205">
    <property type="entry name" value="WH2"/>
    <property type="match status" value="1"/>
</dbReference>
<evidence type="ECO:0000259" key="2">
    <source>
        <dbReference type="PROSITE" id="PS51082"/>
    </source>
</evidence>
<dbReference type="GO" id="GO:0004674">
    <property type="term" value="F:protein serine/threonine kinase activity"/>
    <property type="evidence" value="ECO:0007669"/>
    <property type="project" value="UniProtKB-EC"/>
</dbReference>
<evidence type="ECO:0000256" key="1">
    <source>
        <dbReference type="SAM" id="MobiDB-lite"/>
    </source>
</evidence>
<feature type="compositionally biased region" description="Pro residues" evidence="1">
    <location>
        <begin position="691"/>
        <end position="708"/>
    </location>
</feature>
<organism evidence="3 4">
    <name type="scientific">Thamnophis sirtalis</name>
    <dbReference type="NCBI Taxonomy" id="35019"/>
    <lineage>
        <taxon>Eukaryota</taxon>
        <taxon>Metazoa</taxon>
        <taxon>Chordata</taxon>
        <taxon>Craniata</taxon>
        <taxon>Vertebrata</taxon>
        <taxon>Euteleostomi</taxon>
        <taxon>Lepidosauria</taxon>
        <taxon>Squamata</taxon>
        <taxon>Bifurcata</taxon>
        <taxon>Unidentata</taxon>
        <taxon>Episquamata</taxon>
        <taxon>Toxicofera</taxon>
        <taxon>Serpentes</taxon>
        <taxon>Colubroidea</taxon>
        <taxon>Colubridae</taxon>
        <taxon>Natricinae</taxon>
        <taxon>Thamnophis</taxon>
    </lineage>
</organism>
<dbReference type="InterPro" id="IPR003124">
    <property type="entry name" value="WH2_dom"/>
</dbReference>
<dbReference type="OrthoDB" id="5877983at2759"/>
<dbReference type="SMART" id="SM00246">
    <property type="entry name" value="WH2"/>
    <property type="match status" value="1"/>
</dbReference>
<evidence type="ECO:0000313" key="3">
    <source>
        <dbReference type="Proteomes" id="UP000504617"/>
    </source>
</evidence>
<dbReference type="AlphaFoldDB" id="A0A6I9XIN1"/>
<feature type="compositionally biased region" description="Pro residues" evidence="1">
    <location>
        <begin position="802"/>
        <end position="819"/>
    </location>
</feature>
<gene>
    <name evidence="4" type="primary">WIPF1</name>
</gene>
<feature type="domain" description="WH2" evidence="2">
    <location>
        <begin position="488"/>
        <end position="505"/>
    </location>
</feature>
<dbReference type="CDD" id="cd22076">
    <property type="entry name" value="WH2_WAS_WASL-1"/>
    <property type="match status" value="1"/>
</dbReference>
<feature type="compositionally biased region" description="Pro residues" evidence="1">
    <location>
        <begin position="863"/>
        <end position="884"/>
    </location>
</feature>
<feature type="compositionally biased region" description="Gly residues" evidence="1">
    <location>
        <begin position="536"/>
        <end position="557"/>
    </location>
</feature>
<name>A0A6I9XIN1_9SAUR</name>
<keyword evidence="3" id="KW-1185">Reference proteome</keyword>
<accession>A0A6I9XIN1</accession>
<dbReference type="PANTHER" id="PTHR47091:SF2">
    <property type="entry name" value="ALPHA-PROTEIN KINASE 2"/>
    <property type="match status" value="1"/>
</dbReference>
<protein>
    <submittedName>
        <fullName evidence="4">WAS/WASL-interacting protein family member 1</fullName>
    </submittedName>
</protein>
<dbReference type="CTD" id="7456"/>
<dbReference type="InterPro" id="IPR011993">
    <property type="entry name" value="PH-like_dom_sf"/>
</dbReference>
<dbReference type="Proteomes" id="UP000504617">
    <property type="component" value="Unplaced"/>
</dbReference>
<dbReference type="GeneID" id="106542637"/>
<dbReference type="PROSITE" id="PS51082">
    <property type="entry name" value="WH2"/>
    <property type="match status" value="1"/>
</dbReference>
<feature type="region of interest" description="Disordered" evidence="1">
    <location>
        <begin position="298"/>
        <end position="322"/>
    </location>
</feature>
<feature type="compositionally biased region" description="Pro residues" evidence="1">
    <location>
        <begin position="634"/>
        <end position="645"/>
    </location>
</feature>